<sequence>MPETAAPFAGAACVRQRADFPRPVSGSSTDPQFLLLDEVEGWCRDHGKAFEADAAGAGLAEPDTGWPAWAPPATWCGC</sequence>
<keyword evidence="2" id="KW-1185">Reference proteome</keyword>
<gene>
    <name evidence="1" type="ORF">ACFQZU_14205</name>
</gene>
<reference evidence="2" key="1">
    <citation type="journal article" date="2019" name="Int. J. Syst. Evol. Microbiol.">
        <title>The Global Catalogue of Microorganisms (GCM) 10K type strain sequencing project: providing services to taxonomists for standard genome sequencing and annotation.</title>
        <authorList>
            <consortium name="The Broad Institute Genomics Platform"/>
            <consortium name="The Broad Institute Genome Sequencing Center for Infectious Disease"/>
            <person name="Wu L."/>
            <person name="Ma J."/>
        </authorList>
    </citation>
    <scope>NUCLEOTIDE SEQUENCE [LARGE SCALE GENOMIC DNA]</scope>
    <source>
        <strain evidence="2">CCUG 63369</strain>
    </source>
</reference>
<evidence type="ECO:0000313" key="1">
    <source>
        <dbReference type="EMBL" id="MFD0802461.1"/>
    </source>
</evidence>
<comment type="caution">
    <text evidence="1">The sequence shown here is derived from an EMBL/GenBank/DDBJ whole genome shotgun (WGS) entry which is preliminary data.</text>
</comment>
<dbReference type="Proteomes" id="UP001596956">
    <property type="component" value="Unassembled WGS sequence"/>
</dbReference>
<proteinExistence type="predicted"/>
<protein>
    <submittedName>
        <fullName evidence="1">Uncharacterized protein</fullName>
    </submittedName>
</protein>
<dbReference type="EMBL" id="JBHTHR010000480">
    <property type="protein sequence ID" value="MFD0802461.1"/>
    <property type="molecule type" value="Genomic_DNA"/>
</dbReference>
<organism evidence="1 2">
    <name type="scientific">Streptomonospora algeriensis</name>
    <dbReference type="NCBI Taxonomy" id="995084"/>
    <lineage>
        <taxon>Bacteria</taxon>
        <taxon>Bacillati</taxon>
        <taxon>Actinomycetota</taxon>
        <taxon>Actinomycetes</taxon>
        <taxon>Streptosporangiales</taxon>
        <taxon>Nocardiopsidaceae</taxon>
        <taxon>Streptomonospora</taxon>
    </lineage>
</organism>
<feature type="non-terminal residue" evidence="1">
    <location>
        <position position="78"/>
    </location>
</feature>
<accession>A0ABW3BHX8</accession>
<evidence type="ECO:0000313" key="2">
    <source>
        <dbReference type="Proteomes" id="UP001596956"/>
    </source>
</evidence>
<name>A0ABW3BHX8_9ACTN</name>